<reference evidence="5" key="1">
    <citation type="submission" date="2020-10" db="EMBL/GenBank/DDBJ databases">
        <authorList>
            <person name="Kadnikov V."/>
            <person name="Beletsky A.V."/>
            <person name="Mardanov A.V."/>
            <person name="Karnachuk O.V."/>
            <person name="Ravin N.V."/>
        </authorList>
    </citation>
    <scope>NUCLEOTIDE SEQUENCE</scope>
    <source>
        <strain evidence="5">Bu02</strain>
    </source>
</reference>
<dbReference type="EMBL" id="CP062796">
    <property type="protein sequence ID" value="QUL99217.1"/>
    <property type="molecule type" value="Genomic_DNA"/>
</dbReference>
<proteinExistence type="predicted"/>
<feature type="domain" description="ABC transporter" evidence="4">
    <location>
        <begin position="4"/>
        <end position="227"/>
    </location>
</feature>
<evidence type="ECO:0000256" key="2">
    <source>
        <dbReference type="ARBA" id="ARBA00022741"/>
    </source>
</evidence>
<dbReference type="InterPro" id="IPR003439">
    <property type="entry name" value="ABC_transporter-like_ATP-bd"/>
</dbReference>
<dbReference type="Gene3D" id="3.40.50.300">
    <property type="entry name" value="P-loop containing nucleotide triphosphate hydrolases"/>
    <property type="match status" value="1"/>
</dbReference>
<dbReference type="PROSITE" id="PS50893">
    <property type="entry name" value="ABC_TRANSPORTER_2"/>
    <property type="match status" value="1"/>
</dbReference>
<dbReference type="PANTHER" id="PTHR42939:SF1">
    <property type="entry name" value="ABC TRANSPORTER ATP-BINDING PROTEIN ALBC-RELATED"/>
    <property type="match status" value="1"/>
</dbReference>
<dbReference type="GO" id="GO:0005524">
    <property type="term" value="F:ATP binding"/>
    <property type="evidence" value="ECO:0007669"/>
    <property type="project" value="UniProtKB-KW"/>
</dbReference>
<dbReference type="PANTHER" id="PTHR42939">
    <property type="entry name" value="ABC TRANSPORTER ATP-BINDING PROTEIN ALBC-RELATED"/>
    <property type="match status" value="1"/>
</dbReference>
<dbReference type="SUPFAM" id="SSF52540">
    <property type="entry name" value="P-loop containing nucleoside triphosphate hydrolases"/>
    <property type="match status" value="1"/>
</dbReference>
<evidence type="ECO:0000256" key="1">
    <source>
        <dbReference type="ARBA" id="ARBA00022448"/>
    </source>
</evidence>
<gene>
    <name evidence="5" type="ORF">IMF26_03945</name>
</gene>
<dbReference type="SMART" id="SM00382">
    <property type="entry name" value="AAA"/>
    <property type="match status" value="1"/>
</dbReference>
<dbReference type="InterPro" id="IPR027417">
    <property type="entry name" value="P-loop_NTPase"/>
</dbReference>
<dbReference type="InterPro" id="IPR051782">
    <property type="entry name" value="ABC_Transporter_VariousFunc"/>
</dbReference>
<name>A0AAT9LG62_9FIRM</name>
<dbReference type="GO" id="GO:0016887">
    <property type="term" value="F:ATP hydrolysis activity"/>
    <property type="evidence" value="ECO:0007669"/>
    <property type="project" value="InterPro"/>
</dbReference>
<keyword evidence="1" id="KW-0813">Transport</keyword>
<keyword evidence="2" id="KW-0547">Nucleotide-binding</keyword>
<evidence type="ECO:0000256" key="3">
    <source>
        <dbReference type="ARBA" id="ARBA00022840"/>
    </source>
</evidence>
<evidence type="ECO:0000259" key="4">
    <source>
        <dbReference type="PROSITE" id="PS50893"/>
    </source>
</evidence>
<dbReference type="AlphaFoldDB" id="A0AAT9LG62"/>
<sequence length="229" mass="25486">MIILEDVNVTYPGRPAIQALRGVNLKIPPGVTLVKGRSGAGKSTLLRVLATLIIPDSGKVGYPWDDAWSWDRRSLRARIGYVPEKGVAGISLTVEDSLHYLAGTRALPPGTVQISRLVQRWQLDAFKHEKLDRLSAGEMRRWLLAQSQLVEPDLWILDEPCKDLDISGLSILKAELMEYSWKSRHGEWRMGGRYAIASCHDDRLDDVADTVIYLEQGSPSAILCSSAPR</sequence>
<dbReference type="InterPro" id="IPR003593">
    <property type="entry name" value="AAA+_ATPase"/>
</dbReference>
<reference evidence="5" key="2">
    <citation type="journal article" date="2023" name="Biology">
        <title>Prokaryotic Life Associated with Coal-Fire Gas Vents Revealed by Metagenomics.</title>
        <authorList>
            <person name="Kadnikov V.V."/>
            <person name="Mardanov A.V."/>
            <person name="Beletsky A.V."/>
            <person name="Karnachuk O.V."/>
            <person name="Ravin N.V."/>
        </authorList>
    </citation>
    <scope>NUCLEOTIDE SEQUENCE</scope>
    <source>
        <strain evidence="5">Bu02</strain>
    </source>
</reference>
<organism evidence="5">
    <name type="scientific">Candidatus Fermentithermobacillus carboniphilus</name>
    <dbReference type="NCBI Taxonomy" id="3085328"/>
    <lineage>
        <taxon>Bacteria</taxon>
        <taxon>Bacillati</taxon>
        <taxon>Bacillota</taxon>
        <taxon>Candidatus Fermentithermobacillia</taxon>
        <taxon>Candidatus Fermentithermobacillales</taxon>
        <taxon>Candidatus Fermentithermobacillaceae</taxon>
        <taxon>Candidatus Fermentithermobacillus</taxon>
    </lineage>
</organism>
<dbReference type="KEGG" id="fcz:IMF26_03945"/>
<protein>
    <submittedName>
        <fullName evidence="5">ABC transporter ATP-binding protein</fullName>
    </submittedName>
</protein>
<accession>A0AAT9LG62</accession>
<evidence type="ECO:0000313" key="5">
    <source>
        <dbReference type="EMBL" id="QUL99217.1"/>
    </source>
</evidence>
<keyword evidence="3 5" id="KW-0067">ATP-binding</keyword>
<dbReference type="Pfam" id="PF00005">
    <property type="entry name" value="ABC_tran"/>
    <property type="match status" value="1"/>
</dbReference>